<name>A0A517NJ98_9BACT</name>
<reference evidence="1 2" key="1">
    <citation type="submission" date="2019-02" db="EMBL/GenBank/DDBJ databases">
        <title>Deep-cultivation of Planctomycetes and their phenomic and genomic characterization uncovers novel biology.</title>
        <authorList>
            <person name="Wiegand S."/>
            <person name="Jogler M."/>
            <person name="Boedeker C."/>
            <person name="Pinto D."/>
            <person name="Vollmers J."/>
            <person name="Rivas-Marin E."/>
            <person name="Kohn T."/>
            <person name="Peeters S.H."/>
            <person name="Heuer A."/>
            <person name="Rast P."/>
            <person name="Oberbeckmann S."/>
            <person name="Bunk B."/>
            <person name="Jeske O."/>
            <person name="Meyerdierks A."/>
            <person name="Storesund J.E."/>
            <person name="Kallscheuer N."/>
            <person name="Luecker S."/>
            <person name="Lage O.M."/>
            <person name="Pohl T."/>
            <person name="Merkel B.J."/>
            <person name="Hornburger P."/>
            <person name="Mueller R.-W."/>
            <person name="Bruemmer F."/>
            <person name="Labrenz M."/>
            <person name="Spormann A.M."/>
            <person name="Op den Camp H."/>
            <person name="Overmann J."/>
            <person name="Amann R."/>
            <person name="Jetten M.S.M."/>
            <person name="Mascher T."/>
            <person name="Medema M.H."/>
            <person name="Devos D.P."/>
            <person name="Kaster A.-K."/>
            <person name="Ovreas L."/>
            <person name="Rohde M."/>
            <person name="Galperin M.Y."/>
            <person name="Jogler C."/>
        </authorList>
    </citation>
    <scope>NUCLEOTIDE SEQUENCE [LARGE SCALE GENOMIC DNA]</scope>
    <source>
        <strain evidence="1 2">K22_7</strain>
    </source>
</reference>
<protein>
    <submittedName>
        <fullName evidence="1">Uncharacterized protein</fullName>
    </submittedName>
</protein>
<accession>A0A517NJ98</accession>
<organism evidence="1 2">
    <name type="scientific">Rubripirellula lacrimiformis</name>
    <dbReference type="NCBI Taxonomy" id="1930273"/>
    <lineage>
        <taxon>Bacteria</taxon>
        <taxon>Pseudomonadati</taxon>
        <taxon>Planctomycetota</taxon>
        <taxon>Planctomycetia</taxon>
        <taxon>Pirellulales</taxon>
        <taxon>Pirellulaceae</taxon>
        <taxon>Rubripirellula</taxon>
    </lineage>
</organism>
<dbReference type="Proteomes" id="UP000318538">
    <property type="component" value="Chromosome"/>
</dbReference>
<dbReference type="EMBL" id="CP036525">
    <property type="protein sequence ID" value="QDT07210.1"/>
    <property type="molecule type" value="Genomic_DNA"/>
</dbReference>
<evidence type="ECO:0000313" key="1">
    <source>
        <dbReference type="EMBL" id="QDT07210.1"/>
    </source>
</evidence>
<evidence type="ECO:0000313" key="2">
    <source>
        <dbReference type="Proteomes" id="UP000318538"/>
    </source>
</evidence>
<gene>
    <name evidence="1" type="ORF">K227x_56350</name>
</gene>
<dbReference type="KEGG" id="rlc:K227x_56350"/>
<sequence>MAARQGTGCGCKELAPGKLCLADAVKHSVPTFRAVPRSGDRLSRDRVSGREWPYAHAHGLTASGSPLPLEVRFNRQAVDSFGLGCGITESHDGLSI</sequence>
<proteinExistence type="predicted"/>
<dbReference type="AlphaFoldDB" id="A0A517NJ98"/>
<keyword evidence="2" id="KW-1185">Reference proteome</keyword>